<proteinExistence type="inferred from homology"/>
<reference evidence="5" key="1">
    <citation type="journal article" date="2019" name="Int. J. Syst. Evol. Microbiol.">
        <title>The Global Catalogue of Microorganisms (GCM) 10K type strain sequencing project: providing services to taxonomists for standard genome sequencing and annotation.</title>
        <authorList>
            <consortium name="The Broad Institute Genomics Platform"/>
            <consortium name="The Broad Institute Genome Sequencing Center for Infectious Disease"/>
            <person name="Wu L."/>
            <person name="Ma J."/>
        </authorList>
    </citation>
    <scope>NUCLEOTIDE SEQUENCE [LARGE SCALE GENOMIC DNA]</scope>
    <source>
        <strain evidence="5">KCTC 32255</strain>
    </source>
</reference>
<organism evidence="4 5">
    <name type="scientific">Haloechinothrix salitolerans</name>
    <dbReference type="NCBI Taxonomy" id="926830"/>
    <lineage>
        <taxon>Bacteria</taxon>
        <taxon>Bacillati</taxon>
        <taxon>Actinomycetota</taxon>
        <taxon>Actinomycetes</taxon>
        <taxon>Pseudonocardiales</taxon>
        <taxon>Pseudonocardiaceae</taxon>
        <taxon>Haloechinothrix</taxon>
    </lineage>
</organism>
<evidence type="ECO:0000259" key="3">
    <source>
        <dbReference type="Pfam" id="PF02129"/>
    </source>
</evidence>
<dbReference type="Pfam" id="PF02129">
    <property type="entry name" value="Peptidase_S15"/>
    <property type="match status" value="1"/>
</dbReference>
<dbReference type="GO" id="GO:0016787">
    <property type="term" value="F:hydrolase activity"/>
    <property type="evidence" value="ECO:0007669"/>
    <property type="project" value="UniProtKB-KW"/>
</dbReference>
<name>A0ABW2C4D7_9PSEU</name>
<dbReference type="Proteomes" id="UP001596337">
    <property type="component" value="Unassembled WGS sequence"/>
</dbReference>
<dbReference type="EMBL" id="JBHSXX010000001">
    <property type="protein sequence ID" value="MFC6870206.1"/>
    <property type="molecule type" value="Genomic_DNA"/>
</dbReference>
<evidence type="ECO:0000313" key="5">
    <source>
        <dbReference type="Proteomes" id="UP001596337"/>
    </source>
</evidence>
<keyword evidence="5" id="KW-1185">Reference proteome</keyword>
<gene>
    <name evidence="4" type="ORF">ACFQGD_24010</name>
</gene>
<protein>
    <submittedName>
        <fullName evidence="4">Alpha/beta hydrolase</fullName>
    </submittedName>
</protein>
<comment type="caution">
    <text evidence="4">The sequence shown here is derived from an EMBL/GenBank/DDBJ whole genome shotgun (WGS) entry which is preliminary data.</text>
</comment>
<dbReference type="SUPFAM" id="SSF53474">
    <property type="entry name" value="alpha/beta-Hydrolases"/>
    <property type="match status" value="1"/>
</dbReference>
<dbReference type="RefSeq" id="WP_345400205.1">
    <property type="nucleotide sequence ID" value="NZ_BAABLA010000098.1"/>
</dbReference>
<dbReference type="PANTHER" id="PTHR22946:SF9">
    <property type="entry name" value="POLYKETIDE TRANSFERASE AF380"/>
    <property type="match status" value="1"/>
</dbReference>
<evidence type="ECO:0000313" key="4">
    <source>
        <dbReference type="EMBL" id="MFC6870206.1"/>
    </source>
</evidence>
<dbReference type="InterPro" id="IPR029058">
    <property type="entry name" value="AB_hydrolase_fold"/>
</dbReference>
<dbReference type="InterPro" id="IPR050261">
    <property type="entry name" value="FrsA_esterase"/>
</dbReference>
<sequence>MTREDISFTTGDVTLRGWIFHPPNTGGPAPTIVMAHGLAAVKEQYLDRYAERFADAGLRTIVYDHRNFGASDGEPRQDIDPWVQIRDFQRAISYARSRDDVDGDRIGVWGTSFSGGHVLVLGATDPRVRCVVSQVPTISGAEAARRRVPPHLVEAVEHAQVADLEAIHAGEPPRRRPLVDDGSGEQPVYVGAGAKAFLDRPDSRPDTFVNNVTLQSLARNRSYEPGSYITAISPTPLLMIVTEHDDVAFTDLQLDAYQRAREPKRLALLPGDHFTPYDETFDEAVTQATEWFLAHLTPGGQR</sequence>
<keyword evidence="2 4" id="KW-0378">Hydrolase</keyword>
<feature type="domain" description="Xaa-Pro dipeptidyl-peptidase-like" evidence="3">
    <location>
        <begin position="15"/>
        <end position="274"/>
    </location>
</feature>
<dbReference type="PANTHER" id="PTHR22946">
    <property type="entry name" value="DIENELACTONE HYDROLASE DOMAIN-CONTAINING PROTEIN-RELATED"/>
    <property type="match status" value="1"/>
</dbReference>
<accession>A0ABW2C4D7</accession>
<comment type="similarity">
    <text evidence="1">Belongs to the AB hydrolase superfamily.</text>
</comment>
<evidence type="ECO:0000256" key="2">
    <source>
        <dbReference type="ARBA" id="ARBA00022801"/>
    </source>
</evidence>
<dbReference type="Gene3D" id="1.10.10.800">
    <property type="match status" value="1"/>
</dbReference>
<evidence type="ECO:0000256" key="1">
    <source>
        <dbReference type="ARBA" id="ARBA00008645"/>
    </source>
</evidence>
<dbReference type="InterPro" id="IPR000383">
    <property type="entry name" value="Xaa-Pro-like_dom"/>
</dbReference>
<dbReference type="Gene3D" id="3.40.50.1820">
    <property type="entry name" value="alpha/beta hydrolase"/>
    <property type="match status" value="1"/>
</dbReference>